<name>A0A7S8IXY6_9BACT</name>
<dbReference type="Proteomes" id="UP000593737">
    <property type="component" value="Chromosome"/>
</dbReference>
<organism evidence="1 2">
    <name type="scientific">Candidatus Nitrospira kreftii</name>
    <dbReference type="NCBI Taxonomy" id="2652173"/>
    <lineage>
        <taxon>Bacteria</taxon>
        <taxon>Pseudomonadati</taxon>
        <taxon>Nitrospirota</taxon>
        <taxon>Nitrospiria</taxon>
        <taxon>Nitrospirales</taxon>
        <taxon>Nitrospiraceae</taxon>
        <taxon>Nitrospira</taxon>
    </lineage>
</organism>
<dbReference type="Pfam" id="PF10987">
    <property type="entry name" value="DUF2806"/>
    <property type="match status" value="1"/>
</dbReference>
<accession>A0A7S8IXY6</accession>
<dbReference type="InterPro" id="IPR021254">
    <property type="entry name" value="DUF2806"/>
</dbReference>
<protein>
    <recommendedName>
        <fullName evidence="3">Membrane-fusion protein</fullName>
    </recommendedName>
</protein>
<reference evidence="1 2" key="1">
    <citation type="journal article" date="2020" name="ISME J.">
        <title>Enrichment and physiological characterization of a novel comammox Nitrospira indicates ammonium inhibition of complete nitrification.</title>
        <authorList>
            <person name="Sakoula D."/>
            <person name="Koch H."/>
            <person name="Frank J."/>
            <person name="Jetten M.S.M."/>
            <person name="van Kessel M.A.H.J."/>
            <person name="Lucker S."/>
        </authorList>
    </citation>
    <scope>NUCLEOTIDE SEQUENCE [LARGE SCALE GENOMIC DNA]</scope>
    <source>
        <strain evidence="1">Comreactor17</strain>
    </source>
</reference>
<dbReference type="AlphaFoldDB" id="A0A7S8IXY6"/>
<sequence>MDLPGEKLVIKLWETLVEKGVGSLLSPWQAGREGRARNEVRRQELLMLAQAEKDAADIRAGKKQLRADGTLLLTNAQQTITPDGIERIEPTLSVSDAVEYGNRAAADAAARAEINVSRAILFAEDQLAYDTQTPPTRDIDEDWFFVWREYAGKVSAQDLQRLWGSVLAGEVKAPGKYSIRTLEFLKTLSKPEAEMISRLASYVIAGCVARNQSAYLDTKGLNFGTFLVMQELGVVSGVEAINLTNEYKSVVKEKFLKVLASHNKALIVEHDDPTRTLEFEVYVLTAVGRQILGLGSFEPDVKYMRLIGKEFVEKGFIVKLADWSDVSDTQGRYFNSQEIVADLPPTEA</sequence>
<evidence type="ECO:0008006" key="3">
    <source>
        <dbReference type="Google" id="ProtNLM"/>
    </source>
</evidence>
<evidence type="ECO:0000313" key="1">
    <source>
        <dbReference type="EMBL" id="QPD02688.1"/>
    </source>
</evidence>
<dbReference type="KEGG" id="nkf:Nkreftii_000462"/>
<gene>
    <name evidence="1" type="ORF">Nkreftii_000462</name>
</gene>
<evidence type="ECO:0000313" key="2">
    <source>
        <dbReference type="Proteomes" id="UP000593737"/>
    </source>
</evidence>
<dbReference type="EMBL" id="CP047423">
    <property type="protein sequence ID" value="QPD02688.1"/>
    <property type="molecule type" value="Genomic_DNA"/>
</dbReference>
<proteinExistence type="predicted"/>